<evidence type="ECO:0000313" key="1">
    <source>
        <dbReference type="EMBL" id="QIK72368.1"/>
    </source>
</evidence>
<evidence type="ECO:0000313" key="2">
    <source>
        <dbReference type="Proteomes" id="UP000501058"/>
    </source>
</evidence>
<dbReference type="AlphaFoldDB" id="A0A6G7Y6U5"/>
<organism evidence="1 2">
    <name type="scientific">Propioniciclava coleopterorum</name>
    <dbReference type="NCBI Taxonomy" id="2714937"/>
    <lineage>
        <taxon>Bacteria</taxon>
        <taxon>Bacillati</taxon>
        <taxon>Actinomycetota</taxon>
        <taxon>Actinomycetes</taxon>
        <taxon>Propionibacteriales</taxon>
        <taxon>Propionibacteriaceae</taxon>
        <taxon>Propioniciclava</taxon>
    </lineage>
</organism>
<dbReference type="RefSeq" id="WP_166233442.1">
    <property type="nucleotide sequence ID" value="NZ_CP049865.1"/>
</dbReference>
<proteinExistence type="predicted"/>
<reference evidence="1 2" key="1">
    <citation type="submission" date="2020-03" db="EMBL/GenBank/DDBJ databases">
        <title>Propioniciclava sp. nov., isolated from Hydrophilus acuminatus.</title>
        <authorList>
            <person name="Hyun D.-W."/>
            <person name="Bae J.-W."/>
        </authorList>
    </citation>
    <scope>NUCLEOTIDE SEQUENCE [LARGE SCALE GENOMIC DNA]</scope>
    <source>
        <strain evidence="1 2">HDW11</strain>
    </source>
</reference>
<accession>A0A6G7Y6U5</accession>
<sequence>MFLVIGVLALALLGGGLALLRTVSDTQAVERVEWAIEQIGTVDINARERVEGIERMYLALGVDLRPRVRNAGVLDEAIAQMRATVQAIDHAQRAIDAVLASRDCAAVVPAGTTYQALPFPSRAHVRDHAAFQELATKCTDEERAARRNTVRVTGTWWVNGVRESRGICSYDLRPTFSNLTDRAWARVTFTVSGHDAQGREIPDAAGSTSQYFTLDEGVGPGSDHKSRSTFTLRYDCATFDGFTIRRVEVLFANGDTRTAALDEIQLGSGWTKD</sequence>
<dbReference type="KEGG" id="prv:G7070_08915"/>
<gene>
    <name evidence="1" type="ORF">G7070_08915</name>
</gene>
<dbReference type="EMBL" id="CP049865">
    <property type="protein sequence ID" value="QIK72368.1"/>
    <property type="molecule type" value="Genomic_DNA"/>
</dbReference>
<dbReference type="Proteomes" id="UP000501058">
    <property type="component" value="Chromosome"/>
</dbReference>
<protein>
    <submittedName>
        <fullName evidence="1">Uncharacterized protein</fullName>
    </submittedName>
</protein>
<name>A0A6G7Y6U5_9ACTN</name>
<keyword evidence="2" id="KW-1185">Reference proteome</keyword>